<dbReference type="Proteomes" id="UP000046395">
    <property type="component" value="Unassembled WGS sequence"/>
</dbReference>
<feature type="compositionally biased region" description="Pro residues" evidence="1">
    <location>
        <begin position="1"/>
        <end position="11"/>
    </location>
</feature>
<name>A0A5S6Q151_TRIMR</name>
<feature type="compositionally biased region" description="Basic residues" evidence="1">
    <location>
        <begin position="120"/>
        <end position="129"/>
    </location>
</feature>
<accession>A0A5S6Q151</accession>
<reference evidence="3" key="1">
    <citation type="submission" date="2019-12" db="UniProtKB">
        <authorList>
            <consortium name="WormBaseParasite"/>
        </authorList>
    </citation>
    <scope>IDENTIFICATION</scope>
</reference>
<feature type="compositionally biased region" description="Basic residues" evidence="1">
    <location>
        <begin position="30"/>
        <end position="41"/>
    </location>
</feature>
<feature type="region of interest" description="Disordered" evidence="1">
    <location>
        <begin position="1"/>
        <end position="55"/>
    </location>
</feature>
<proteinExistence type="predicted"/>
<feature type="region of interest" description="Disordered" evidence="1">
    <location>
        <begin position="95"/>
        <end position="129"/>
    </location>
</feature>
<organism evidence="2 3">
    <name type="scientific">Trichuris muris</name>
    <name type="common">Mouse whipworm</name>
    <dbReference type="NCBI Taxonomy" id="70415"/>
    <lineage>
        <taxon>Eukaryota</taxon>
        <taxon>Metazoa</taxon>
        <taxon>Ecdysozoa</taxon>
        <taxon>Nematoda</taxon>
        <taxon>Enoplea</taxon>
        <taxon>Dorylaimia</taxon>
        <taxon>Trichinellida</taxon>
        <taxon>Trichuridae</taxon>
        <taxon>Trichuris</taxon>
    </lineage>
</organism>
<evidence type="ECO:0000256" key="1">
    <source>
        <dbReference type="SAM" id="MobiDB-lite"/>
    </source>
</evidence>
<keyword evidence="2" id="KW-1185">Reference proteome</keyword>
<sequence>MKGPRILPPTAPTASAPLSKERGRPFARFAARKGTPRRRVHPGYPRRLDVQRAPTDSIRSWRRPLADCDHNSWPGWRGSAGFLRTYSRRSLRANWPSPTVHQAPLAKWPNAYSRKEGPKGAKRPSNRKI</sequence>
<evidence type="ECO:0000313" key="3">
    <source>
        <dbReference type="WBParaSite" id="TMUE_0000000941.1"/>
    </source>
</evidence>
<protein>
    <submittedName>
        <fullName evidence="3">Uncharacterized protein</fullName>
    </submittedName>
</protein>
<dbReference type="AlphaFoldDB" id="A0A5S6Q151"/>
<evidence type="ECO:0000313" key="2">
    <source>
        <dbReference type="Proteomes" id="UP000046395"/>
    </source>
</evidence>
<dbReference type="WBParaSite" id="TMUE_0000000941.1">
    <property type="protein sequence ID" value="TMUE_0000000941.1"/>
    <property type="gene ID" value="WBGene00296861"/>
</dbReference>